<dbReference type="Pfam" id="PF00084">
    <property type="entry name" value="Sushi"/>
    <property type="match status" value="2"/>
</dbReference>
<evidence type="ECO:0000256" key="3">
    <source>
        <dbReference type="PROSITE-ProRule" id="PRU00302"/>
    </source>
</evidence>
<dbReference type="SMART" id="SM00032">
    <property type="entry name" value="CCP"/>
    <property type="match status" value="2"/>
</dbReference>
<dbReference type="Proteomes" id="UP001476798">
    <property type="component" value="Unassembled WGS sequence"/>
</dbReference>
<organism evidence="5 6">
    <name type="scientific">Goodea atripinnis</name>
    <dbReference type="NCBI Taxonomy" id="208336"/>
    <lineage>
        <taxon>Eukaryota</taxon>
        <taxon>Metazoa</taxon>
        <taxon>Chordata</taxon>
        <taxon>Craniata</taxon>
        <taxon>Vertebrata</taxon>
        <taxon>Euteleostomi</taxon>
        <taxon>Actinopterygii</taxon>
        <taxon>Neopterygii</taxon>
        <taxon>Teleostei</taxon>
        <taxon>Neoteleostei</taxon>
        <taxon>Acanthomorphata</taxon>
        <taxon>Ovalentaria</taxon>
        <taxon>Atherinomorphae</taxon>
        <taxon>Cyprinodontiformes</taxon>
        <taxon>Goodeidae</taxon>
        <taxon>Goodea</taxon>
    </lineage>
</organism>
<evidence type="ECO:0000259" key="4">
    <source>
        <dbReference type="PROSITE" id="PS50923"/>
    </source>
</evidence>
<reference evidence="5 6" key="1">
    <citation type="submission" date="2021-06" db="EMBL/GenBank/DDBJ databases">
        <authorList>
            <person name="Palmer J.M."/>
        </authorList>
    </citation>
    <scope>NUCLEOTIDE SEQUENCE [LARGE SCALE GENOMIC DNA]</scope>
    <source>
        <strain evidence="5 6">GA_2019</strain>
        <tissue evidence="5">Muscle</tissue>
    </source>
</reference>
<feature type="domain" description="Sushi" evidence="4">
    <location>
        <begin position="65"/>
        <end position="121"/>
    </location>
</feature>
<dbReference type="PANTHER" id="PTHR45656">
    <property type="entry name" value="PROTEIN CBR-CLEC-78"/>
    <property type="match status" value="1"/>
</dbReference>
<proteinExistence type="predicted"/>
<keyword evidence="6" id="KW-1185">Reference proteome</keyword>
<dbReference type="SUPFAM" id="SSF57535">
    <property type="entry name" value="Complement control module/SCR domain"/>
    <property type="match status" value="2"/>
</dbReference>
<accession>A0ABV0NKT3</accession>
<gene>
    <name evidence="5" type="primary">SEZ6_1</name>
    <name evidence="5" type="ORF">GOODEAATRI_008029</name>
</gene>
<evidence type="ECO:0000313" key="6">
    <source>
        <dbReference type="Proteomes" id="UP001476798"/>
    </source>
</evidence>
<evidence type="ECO:0000256" key="1">
    <source>
        <dbReference type="ARBA" id="ARBA00022737"/>
    </source>
</evidence>
<dbReference type="Gene3D" id="2.10.70.10">
    <property type="entry name" value="Complement Module, domain 1"/>
    <property type="match status" value="2"/>
</dbReference>
<evidence type="ECO:0000256" key="2">
    <source>
        <dbReference type="ARBA" id="ARBA00023157"/>
    </source>
</evidence>
<dbReference type="PROSITE" id="PS50923">
    <property type="entry name" value="SUSHI"/>
    <property type="match status" value="2"/>
</dbReference>
<name>A0ABV0NKT3_9TELE</name>
<keyword evidence="1" id="KW-0677">Repeat</keyword>
<keyword evidence="3" id="KW-0768">Sushi</keyword>
<feature type="domain" description="Sushi" evidence="4">
    <location>
        <begin position="5"/>
        <end position="64"/>
    </location>
</feature>
<comment type="caution">
    <text evidence="5">The sequence shown here is derived from an EMBL/GenBank/DDBJ whole genome shotgun (WGS) entry which is preliminary data.</text>
</comment>
<dbReference type="CDD" id="cd00033">
    <property type="entry name" value="CCP"/>
    <property type="match status" value="2"/>
</dbReference>
<feature type="non-terminal residue" evidence="5">
    <location>
        <position position="1"/>
    </location>
</feature>
<sequence>VPRNDTCPELPEIPNGWKSTSHPDLIHGTVVTYQCYPGYALAGSEILMCQWDLTWSGDVPKCDEGNVEHSRKVITGTRFNVGSTVQFICNKGYVLSGSSLLTCYNRDSAVPKWSDRLPKCV</sequence>
<dbReference type="EMBL" id="JAHRIO010040400">
    <property type="protein sequence ID" value="MEQ2171178.1"/>
    <property type="molecule type" value="Genomic_DNA"/>
</dbReference>
<dbReference type="InterPro" id="IPR051277">
    <property type="entry name" value="SEZ6_CSMD_C4BPB_Regulators"/>
</dbReference>
<dbReference type="PANTHER" id="PTHR45656:SF1">
    <property type="entry name" value="SEIZURE PROTEIN 6 HOMOLOG"/>
    <property type="match status" value="1"/>
</dbReference>
<dbReference type="InterPro" id="IPR035976">
    <property type="entry name" value="Sushi/SCR/CCP_sf"/>
</dbReference>
<feature type="non-terminal residue" evidence="5">
    <location>
        <position position="121"/>
    </location>
</feature>
<feature type="disulfide bond" evidence="3">
    <location>
        <begin position="35"/>
        <end position="62"/>
    </location>
</feature>
<dbReference type="InterPro" id="IPR000436">
    <property type="entry name" value="Sushi_SCR_CCP_dom"/>
</dbReference>
<protein>
    <submittedName>
        <fullName evidence="5">Seizure protein 6</fullName>
    </submittedName>
</protein>
<comment type="caution">
    <text evidence="3">Lacks conserved residue(s) required for the propagation of feature annotation.</text>
</comment>
<keyword evidence="2 3" id="KW-1015">Disulfide bond</keyword>
<evidence type="ECO:0000313" key="5">
    <source>
        <dbReference type="EMBL" id="MEQ2171178.1"/>
    </source>
</evidence>